<dbReference type="Proteomes" id="UP000308197">
    <property type="component" value="Unassembled WGS sequence"/>
</dbReference>
<accession>A0A5C3PL56</accession>
<evidence type="ECO:0000259" key="6">
    <source>
        <dbReference type="PROSITE" id="PS50011"/>
    </source>
</evidence>
<dbReference type="EMBL" id="ML211057">
    <property type="protein sequence ID" value="TFK90042.1"/>
    <property type="molecule type" value="Genomic_DNA"/>
</dbReference>
<dbReference type="InterPro" id="IPR000719">
    <property type="entry name" value="Prot_kinase_dom"/>
</dbReference>
<evidence type="ECO:0000256" key="4">
    <source>
        <dbReference type="ARBA" id="ARBA00022777"/>
    </source>
</evidence>
<dbReference type="Gene3D" id="3.30.200.20">
    <property type="entry name" value="Phosphorylase Kinase, domain 1"/>
    <property type="match status" value="1"/>
</dbReference>
<feature type="domain" description="Protein kinase" evidence="6">
    <location>
        <begin position="1"/>
        <end position="274"/>
    </location>
</feature>
<dbReference type="PROSITE" id="PS00108">
    <property type="entry name" value="PROTEIN_KINASE_ST"/>
    <property type="match status" value="1"/>
</dbReference>
<dbReference type="InParanoid" id="A0A5C3PL56"/>
<dbReference type="PROSITE" id="PS50011">
    <property type="entry name" value="PROTEIN_KINASE_DOM"/>
    <property type="match status" value="1"/>
</dbReference>
<reference evidence="7 8" key="1">
    <citation type="journal article" date="2019" name="Nat. Ecol. Evol.">
        <title>Megaphylogeny resolves global patterns of mushroom evolution.</title>
        <authorList>
            <person name="Varga T."/>
            <person name="Krizsan K."/>
            <person name="Foldi C."/>
            <person name="Dima B."/>
            <person name="Sanchez-Garcia M."/>
            <person name="Sanchez-Ramirez S."/>
            <person name="Szollosi G.J."/>
            <person name="Szarkandi J.G."/>
            <person name="Papp V."/>
            <person name="Albert L."/>
            <person name="Andreopoulos W."/>
            <person name="Angelini C."/>
            <person name="Antonin V."/>
            <person name="Barry K.W."/>
            <person name="Bougher N.L."/>
            <person name="Buchanan P."/>
            <person name="Buyck B."/>
            <person name="Bense V."/>
            <person name="Catcheside P."/>
            <person name="Chovatia M."/>
            <person name="Cooper J."/>
            <person name="Damon W."/>
            <person name="Desjardin D."/>
            <person name="Finy P."/>
            <person name="Geml J."/>
            <person name="Haridas S."/>
            <person name="Hughes K."/>
            <person name="Justo A."/>
            <person name="Karasinski D."/>
            <person name="Kautmanova I."/>
            <person name="Kiss B."/>
            <person name="Kocsube S."/>
            <person name="Kotiranta H."/>
            <person name="LaButti K.M."/>
            <person name="Lechner B.E."/>
            <person name="Liimatainen K."/>
            <person name="Lipzen A."/>
            <person name="Lukacs Z."/>
            <person name="Mihaltcheva S."/>
            <person name="Morgado L.N."/>
            <person name="Niskanen T."/>
            <person name="Noordeloos M.E."/>
            <person name="Ohm R.A."/>
            <person name="Ortiz-Santana B."/>
            <person name="Ovrebo C."/>
            <person name="Racz N."/>
            <person name="Riley R."/>
            <person name="Savchenko A."/>
            <person name="Shiryaev A."/>
            <person name="Soop K."/>
            <person name="Spirin V."/>
            <person name="Szebenyi C."/>
            <person name="Tomsovsky M."/>
            <person name="Tulloss R.E."/>
            <person name="Uehling J."/>
            <person name="Grigoriev I.V."/>
            <person name="Vagvolgyi C."/>
            <person name="Papp T."/>
            <person name="Martin F.M."/>
            <person name="Miettinen O."/>
            <person name="Hibbett D.S."/>
            <person name="Nagy L.G."/>
        </authorList>
    </citation>
    <scope>NUCLEOTIDE SEQUENCE [LARGE SCALE GENOMIC DNA]</scope>
    <source>
        <strain evidence="7 8">HHB13444</strain>
    </source>
</reference>
<keyword evidence="2" id="KW-0808">Transferase</keyword>
<keyword evidence="1" id="KW-0723">Serine/threonine-protein kinase</keyword>
<dbReference type="SUPFAM" id="SSF56112">
    <property type="entry name" value="Protein kinase-like (PK-like)"/>
    <property type="match status" value="1"/>
</dbReference>
<dbReference type="GO" id="GO:0004674">
    <property type="term" value="F:protein serine/threonine kinase activity"/>
    <property type="evidence" value="ECO:0007669"/>
    <property type="project" value="UniProtKB-KW"/>
</dbReference>
<proteinExistence type="predicted"/>
<evidence type="ECO:0000256" key="1">
    <source>
        <dbReference type="ARBA" id="ARBA00022527"/>
    </source>
</evidence>
<sequence>MLAIKIFRLGIEGYDDAAAELRIYDRLRTEAAEEKCPARPFATVLDAGIGPMGAFIAMPLLDATLEDIIFTPDIAPICTSDVRIVLDQLLRGIRYLHTNALIHTDIKSANVMLKSKQPVHVTSPDAADVQGPQTRLSDVNVYIIDLCGCVSSTSCGYGMIGSEHYRPPEVTLGQHNFHMLSHPQANVSAPPGMAWDAAVDSFGLGKVPGAALWSDSTGDIVVPRRSARDVFRMRKFCSWPTIEGLASVSVPRTDAAAVDGNHQLLASVQNEVTA</sequence>
<keyword evidence="4 7" id="KW-0418">Kinase</keyword>
<dbReference type="GO" id="GO:0005634">
    <property type="term" value="C:nucleus"/>
    <property type="evidence" value="ECO:0007669"/>
    <property type="project" value="TreeGrafter"/>
</dbReference>
<dbReference type="AlphaFoldDB" id="A0A5C3PL56"/>
<dbReference type="InterPro" id="IPR008271">
    <property type="entry name" value="Ser/Thr_kinase_AS"/>
</dbReference>
<name>A0A5C3PL56_9APHY</name>
<evidence type="ECO:0000313" key="7">
    <source>
        <dbReference type="EMBL" id="TFK90042.1"/>
    </source>
</evidence>
<protein>
    <submittedName>
        <fullName evidence="7">Kinase-like protein</fullName>
    </submittedName>
</protein>
<evidence type="ECO:0000256" key="2">
    <source>
        <dbReference type="ARBA" id="ARBA00022679"/>
    </source>
</evidence>
<dbReference type="Pfam" id="PF00069">
    <property type="entry name" value="Pkinase"/>
    <property type="match status" value="1"/>
</dbReference>
<dbReference type="SMART" id="SM00220">
    <property type="entry name" value="S_TKc"/>
    <property type="match status" value="1"/>
</dbReference>
<dbReference type="InterPro" id="IPR051175">
    <property type="entry name" value="CLK_kinases"/>
</dbReference>
<keyword evidence="8" id="KW-1185">Reference proteome</keyword>
<dbReference type="Gene3D" id="1.10.510.10">
    <property type="entry name" value="Transferase(Phosphotransferase) domain 1"/>
    <property type="match status" value="1"/>
</dbReference>
<keyword evidence="3" id="KW-0547">Nucleotide-binding</keyword>
<evidence type="ECO:0000313" key="8">
    <source>
        <dbReference type="Proteomes" id="UP000308197"/>
    </source>
</evidence>
<dbReference type="STRING" id="1314778.A0A5C3PL56"/>
<organism evidence="7 8">
    <name type="scientific">Polyporus arcularius HHB13444</name>
    <dbReference type="NCBI Taxonomy" id="1314778"/>
    <lineage>
        <taxon>Eukaryota</taxon>
        <taxon>Fungi</taxon>
        <taxon>Dikarya</taxon>
        <taxon>Basidiomycota</taxon>
        <taxon>Agaricomycotina</taxon>
        <taxon>Agaricomycetes</taxon>
        <taxon>Polyporales</taxon>
        <taxon>Polyporaceae</taxon>
        <taxon>Polyporus</taxon>
    </lineage>
</organism>
<dbReference type="PANTHER" id="PTHR45646">
    <property type="entry name" value="SERINE/THREONINE-PROTEIN KINASE DOA-RELATED"/>
    <property type="match status" value="1"/>
</dbReference>
<gene>
    <name evidence="7" type="ORF">K466DRAFT_563778</name>
</gene>
<dbReference type="GO" id="GO:0005524">
    <property type="term" value="F:ATP binding"/>
    <property type="evidence" value="ECO:0007669"/>
    <property type="project" value="UniProtKB-KW"/>
</dbReference>
<evidence type="ECO:0000256" key="3">
    <source>
        <dbReference type="ARBA" id="ARBA00022741"/>
    </source>
</evidence>
<dbReference type="PANTHER" id="PTHR45646:SF11">
    <property type="entry name" value="SERINE_THREONINE-PROTEIN KINASE DOA"/>
    <property type="match status" value="1"/>
</dbReference>
<keyword evidence="5" id="KW-0067">ATP-binding</keyword>
<dbReference type="InterPro" id="IPR011009">
    <property type="entry name" value="Kinase-like_dom_sf"/>
</dbReference>
<evidence type="ECO:0000256" key="5">
    <source>
        <dbReference type="ARBA" id="ARBA00022840"/>
    </source>
</evidence>